<dbReference type="InterPro" id="IPR010319">
    <property type="entry name" value="Transglutaminase-like_Cys_pept"/>
</dbReference>
<name>A0A0P0P3B4_9CAUL</name>
<accession>A0A0P0P3B4</accession>
<dbReference type="RefSeq" id="WP_062150355.1">
    <property type="nucleotide sequence ID" value="NZ_CP013002.1"/>
</dbReference>
<dbReference type="OrthoDB" id="7206808at2"/>
<proteinExistence type="predicted"/>
<evidence type="ECO:0000313" key="3">
    <source>
        <dbReference type="Proteomes" id="UP000056905"/>
    </source>
</evidence>
<evidence type="ECO:0000256" key="1">
    <source>
        <dbReference type="SAM" id="SignalP"/>
    </source>
</evidence>
<keyword evidence="3" id="KW-1185">Reference proteome</keyword>
<dbReference type="STRING" id="69395.AQ619_16815"/>
<gene>
    <name evidence="2" type="ORF">AQ619_16815</name>
</gene>
<dbReference type="Proteomes" id="UP000056905">
    <property type="component" value="Chromosome"/>
</dbReference>
<feature type="signal peptide" evidence="1">
    <location>
        <begin position="1"/>
        <end position="25"/>
    </location>
</feature>
<reference evidence="2 3" key="1">
    <citation type="submission" date="2015-10" db="EMBL/GenBank/DDBJ databases">
        <title>Conservation of the essential genome among Caulobacter and Brevundimonas species.</title>
        <authorList>
            <person name="Scott D."/>
            <person name="Ely B."/>
        </authorList>
    </citation>
    <scope>NUCLEOTIDE SEQUENCE [LARGE SCALE GENOMIC DNA]</scope>
    <source>
        <strain evidence="2 3">CB4</strain>
    </source>
</reference>
<evidence type="ECO:0008006" key="4">
    <source>
        <dbReference type="Google" id="ProtNLM"/>
    </source>
</evidence>
<feature type="chain" id="PRO_5006052738" description="Cysteine protease" evidence="1">
    <location>
        <begin position="26"/>
        <end position="276"/>
    </location>
</feature>
<dbReference type="EMBL" id="CP013002">
    <property type="protein sequence ID" value="ALL14892.1"/>
    <property type="molecule type" value="Genomic_DNA"/>
</dbReference>
<evidence type="ECO:0000313" key="2">
    <source>
        <dbReference type="EMBL" id="ALL14892.1"/>
    </source>
</evidence>
<keyword evidence="1" id="KW-0732">Signal</keyword>
<dbReference type="Gene3D" id="3.10.620.30">
    <property type="match status" value="1"/>
</dbReference>
<dbReference type="KEGG" id="chq:AQ619_16815"/>
<dbReference type="Pfam" id="PF06035">
    <property type="entry name" value="Peptidase_C93"/>
    <property type="match status" value="1"/>
</dbReference>
<dbReference type="AlphaFoldDB" id="A0A0P0P3B4"/>
<organism evidence="2 3">
    <name type="scientific">Caulobacter henricii</name>
    <dbReference type="NCBI Taxonomy" id="69395"/>
    <lineage>
        <taxon>Bacteria</taxon>
        <taxon>Pseudomonadati</taxon>
        <taxon>Pseudomonadota</taxon>
        <taxon>Alphaproteobacteria</taxon>
        <taxon>Caulobacterales</taxon>
        <taxon>Caulobacteraceae</taxon>
        <taxon>Caulobacter</taxon>
    </lineage>
</organism>
<protein>
    <recommendedName>
        <fullName evidence="4">Cysteine protease</fullName>
    </recommendedName>
</protein>
<sequence>MNIRKSIISLFSVAAIVGIAGMANAETRPFMARGEVVEAPPGYTDLCLRDEAHCGSFTPQTTAATPLVMAALSTASLGQAWPLAMAALQDQVPAVTEDTDQLTLLEVESLLVYQPEAAVDFLPAGVVRPIAEAAVKAPVMMADGSAALAKGQMKLITKINQAVNRDVRKSSDLDLYGMPEFWSLPRVIDGKMYGDCEDYALEKRRRLIEAGVSSDALTLAVVITRSGERHAVLVAAFDAGDVVLDNLTPWPTPWAELGYTWVQRQVAGTSTWTTVG</sequence>
<dbReference type="PANTHER" id="PTHR39327:SF1">
    <property type="entry name" value="BLR5470 PROTEIN"/>
    <property type="match status" value="1"/>
</dbReference>
<dbReference type="PANTHER" id="PTHR39327">
    <property type="match status" value="1"/>
</dbReference>